<protein>
    <submittedName>
        <fullName evidence="1">Uncharacterized protein</fullName>
    </submittedName>
</protein>
<gene>
    <name evidence="1" type="ORF">ANE_LOCUS3549</name>
</gene>
<dbReference type="OrthoDB" id="1113744at2759"/>
<keyword evidence="2" id="KW-1185">Reference proteome</keyword>
<dbReference type="EMBL" id="CABITT030000001">
    <property type="protein sequence ID" value="VVA93104.1"/>
    <property type="molecule type" value="Genomic_DNA"/>
</dbReference>
<evidence type="ECO:0000313" key="1">
    <source>
        <dbReference type="EMBL" id="VVA93104.1"/>
    </source>
</evidence>
<proteinExistence type="predicted"/>
<accession>A0A565AW12</accession>
<organism evidence="1 2">
    <name type="scientific">Arabis nemorensis</name>
    <dbReference type="NCBI Taxonomy" id="586526"/>
    <lineage>
        <taxon>Eukaryota</taxon>
        <taxon>Viridiplantae</taxon>
        <taxon>Streptophyta</taxon>
        <taxon>Embryophyta</taxon>
        <taxon>Tracheophyta</taxon>
        <taxon>Spermatophyta</taxon>
        <taxon>Magnoliopsida</taxon>
        <taxon>eudicotyledons</taxon>
        <taxon>Gunneridae</taxon>
        <taxon>Pentapetalae</taxon>
        <taxon>rosids</taxon>
        <taxon>malvids</taxon>
        <taxon>Brassicales</taxon>
        <taxon>Brassicaceae</taxon>
        <taxon>Arabideae</taxon>
        <taxon>Arabis</taxon>
    </lineage>
</organism>
<dbReference type="AlphaFoldDB" id="A0A565AW12"/>
<name>A0A565AW12_9BRAS</name>
<comment type="caution">
    <text evidence="1">The sequence shown here is derived from an EMBL/GenBank/DDBJ whole genome shotgun (WGS) entry which is preliminary data.</text>
</comment>
<reference evidence="1" key="1">
    <citation type="submission" date="2019-07" db="EMBL/GenBank/DDBJ databases">
        <authorList>
            <person name="Dittberner H."/>
        </authorList>
    </citation>
    <scope>NUCLEOTIDE SEQUENCE [LARGE SCALE GENOMIC DNA]</scope>
</reference>
<dbReference type="Proteomes" id="UP000489600">
    <property type="component" value="Unassembled WGS sequence"/>
</dbReference>
<sequence length="157" mass="17289">MKVGDPLYGVLSESQVGLDPLTGRPRIVDEMLAEMRGYIINDDGVDRQVKAERVRASLKDLENDYFGQKTILILEPPPIISQLVDRGKGHIFNFETQDSINAKAKGEKDGQRMMADAIRSGVAMGIGSLERHTQSDQRADSFVEELASLMMALPGQA</sequence>
<evidence type="ECO:0000313" key="2">
    <source>
        <dbReference type="Proteomes" id="UP000489600"/>
    </source>
</evidence>